<dbReference type="SUPFAM" id="SSF47384">
    <property type="entry name" value="Homodimeric domain of signal transducing histidine kinase"/>
    <property type="match status" value="1"/>
</dbReference>
<comment type="catalytic activity">
    <reaction evidence="1">
        <text>ATP + protein L-histidine = ADP + protein N-phospho-L-histidine.</text>
        <dbReference type="EC" id="2.7.13.3"/>
    </reaction>
</comment>
<dbReference type="PROSITE" id="PS50109">
    <property type="entry name" value="HIS_KIN"/>
    <property type="match status" value="1"/>
</dbReference>
<keyword evidence="3 4" id="KW-0597">Phosphoprotein</keyword>
<dbReference type="Pfam" id="PF02518">
    <property type="entry name" value="HATPase_c"/>
    <property type="match status" value="1"/>
</dbReference>
<sequence length="1380" mass="153183">MDEEYLEGRLSAKHISCCPVPFLNTSPGRAVTNSNLLFSHDPKAPCNKQAGFGMEWDPGFLEGSERDLERKVRIDKGEEDDEGQQGGSCSHVGVLESLKCWKSNFSSLSICGVVCSPLLTSRLALTGLLAVLLIVMTVLTWVFTSSNVQHSVKSIAAEFRHELLLHIEDALGNSLQSNNASSFSLARFIGSLSLLTQAPFSSLEDQVRPALFLVFSILGRKTHVSFYAKSGFFFTYAADASGTFLMYANTSYLVPMPFNPNASHVEIPWKEGENLVTSRPWYRWYRQRIDENTGVPIGESLPIMPSAYWDIEPMKSALNGQNGSAVLAPALGYSRELLLTFHSTVRQSSLADPFGMVSVGLPLTSMGSMFDQFDPRGGAVYLTLADGRLVAQSGGFIETNDDSPNNVTQGLYFAAQSSNTVVAAAAEYLHSRLPSIIALQNGSFTASMDLKGVRYLIDSAPIHLHEESLICVVVIPHLSIWRMTEKRSHITLAVLVALATCMGLVGCFFVILLTKGVSNEMRLRAALIQQLEETKSAETKSSHKSLVFANMSHDLRTPLAAILGLIDLCLSDAAESSELETNLLQMKSCASNLLGILNTILDMSKIEAGKLSLQESEFDLVNALEEVVDTFSVVGFKKGVEVALDLSDGSVEKVSCIIGDVGRVKQIMANLLSNGVKFTSEGHVILRAWVKPLGLSVERPPFSYKGRFQSWPWNQLLRSPSRHKEICKLITCLSEKTQDHNDYVQIEFEVDDTGRGIPKERWKSVFENFVQIESSGPRNYDGTGLGLGIVRSMVRLMGGDISIIDKDEPGEPGTRFRFNLIFKCRKQKSAPGDEQRYRHGISLDEKRSIQASFGVNSTSASSGWRINPTAIPVFGDVTDSGLMSPLAMEGVYVLLAVKGQGGRRIVKKWMERRGLQVWTIGDWEEFAPTVERIKQEMLLESLHNSGRFEPISPESHIYDSWVDDFDTKSLGRSRASIDTSLHQQTFCGTDSPVHAVPMQTLNGHEARAYLLVVVDISMVTALSEALCSDIEDMLLETDRLIPYRIVWLVNPNTPSVDIQFLKSQSSACNLILHKPLYASRLQCMWQLLEELVGNRMQEYKGEVLHVSPQHCRKKVNLDAANTLYTSLSCMNTFRGRTSPKADMYTHSHYRSELSLLGDTRTFKPLNIQTNQEFCETVESSLTSETDVERRLPLATSPDQSKPESKVHKARRHSKEMPRKFQHALSSMHILVAEDNSILQRLTKTQLVRLGATVECVDNGAEAVRLVLDNLYRNKVSSAPQEGCQDGEHQEFSKSTMKQPFDLVVMDCEMPVLNGYEATQRIRSVESRYGIRTPVIALTAHAMAQDEKKCIEAGMDFYLTKPLATDALLDVVNKIKGERKP</sequence>
<feature type="modified residue" description="4-aspartylphosphate" evidence="4">
    <location>
        <position position="1306"/>
    </location>
</feature>
<dbReference type="Gene3D" id="1.10.287.130">
    <property type="match status" value="1"/>
</dbReference>
<gene>
    <name evidence="9" type="ORF">GOP47_0002837</name>
    <name evidence="10" type="ORF">GOP47_0003432</name>
</gene>
<dbReference type="Gene3D" id="3.40.50.2300">
    <property type="match status" value="1"/>
</dbReference>
<reference evidence="9" key="1">
    <citation type="submission" date="2021-01" db="EMBL/GenBank/DDBJ databases">
        <title>Adiantum capillus-veneris genome.</title>
        <authorList>
            <person name="Fang Y."/>
            <person name="Liao Q."/>
        </authorList>
    </citation>
    <scope>NUCLEOTIDE SEQUENCE</scope>
    <source>
        <strain evidence="9">H3</strain>
        <tissue evidence="9">Leaf</tissue>
    </source>
</reference>
<dbReference type="EMBL" id="JABFUD020000002">
    <property type="protein sequence ID" value="KAI5083689.1"/>
    <property type="molecule type" value="Genomic_DNA"/>
</dbReference>
<comment type="caution">
    <text evidence="9">The sequence shown here is derived from an EMBL/GenBank/DDBJ whole genome shotgun (WGS) entry which is preliminary data.</text>
</comment>
<dbReference type="InterPro" id="IPR004358">
    <property type="entry name" value="Sig_transdc_His_kin-like_C"/>
</dbReference>
<dbReference type="Proteomes" id="UP000886520">
    <property type="component" value="Chromosome 3"/>
</dbReference>
<dbReference type="InterPro" id="IPR003594">
    <property type="entry name" value="HATPase_dom"/>
</dbReference>
<dbReference type="SMART" id="SM00388">
    <property type="entry name" value="HisKA"/>
    <property type="match status" value="1"/>
</dbReference>
<evidence type="ECO:0000256" key="3">
    <source>
        <dbReference type="ARBA" id="ARBA00022553"/>
    </source>
</evidence>
<dbReference type="EC" id="2.7.13.3" evidence="2"/>
<feature type="transmembrane region" description="Helical" evidence="6">
    <location>
        <begin position="490"/>
        <end position="513"/>
    </location>
</feature>
<dbReference type="SUPFAM" id="SSF55874">
    <property type="entry name" value="ATPase domain of HSP90 chaperone/DNA topoisomerase II/histidine kinase"/>
    <property type="match status" value="1"/>
</dbReference>
<dbReference type="EMBL" id="JABFUD020000002">
    <property type="protein sequence ID" value="KAI5083094.1"/>
    <property type="molecule type" value="Genomic_DNA"/>
</dbReference>
<dbReference type="InterPro" id="IPR036097">
    <property type="entry name" value="HisK_dim/P_sf"/>
</dbReference>
<dbReference type="GO" id="GO:0000155">
    <property type="term" value="F:phosphorelay sensor kinase activity"/>
    <property type="evidence" value="ECO:0007669"/>
    <property type="project" value="InterPro"/>
</dbReference>
<feature type="region of interest" description="Disordered" evidence="5">
    <location>
        <begin position="1179"/>
        <end position="1218"/>
    </location>
</feature>
<feature type="transmembrane region" description="Helical" evidence="6">
    <location>
        <begin position="123"/>
        <end position="143"/>
    </location>
</feature>
<organism evidence="9 11">
    <name type="scientific">Adiantum capillus-veneris</name>
    <name type="common">Maidenhair fern</name>
    <dbReference type="NCBI Taxonomy" id="13818"/>
    <lineage>
        <taxon>Eukaryota</taxon>
        <taxon>Viridiplantae</taxon>
        <taxon>Streptophyta</taxon>
        <taxon>Embryophyta</taxon>
        <taxon>Tracheophyta</taxon>
        <taxon>Polypodiopsida</taxon>
        <taxon>Polypodiidae</taxon>
        <taxon>Polypodiales</taxon>
        <taxon>Pteridineae</taxon>
        <taxon>Pteridaceae</taxon>
        <taxon>Vittarioideae</taxon>
        <taxon>Adiantum</taxon>
    </lineage>
</organism>
<dbReference type="SUPFAM" id="SSF52172">
    <property type="entry name" value="CheY-like"/>
    <property type="match status" value="1"/>
</dbReference>
<dbReference type="SMART" id="SM00387">
    <property type="entry name" value="HATPase_c"/>
    <property type="match status" value="1"/>
</dbReference>
<keyword evidence="6" id="KW-0812">Transmembrane</keyword>
<evidence type="ECO:0000256" key="1">
    <source>
        <dbReference type="ARBA" id="ARBA00000085"/>
    </source>
</evidence>
<dbReference type="InterPro" id="IPR003661">
    <property type="entry name" value="HisK_dim/P_dom"/>
</dbReference>
<feature type="domain" description="Response regulatory" evidence="8">
    <location>
        <begin position="1228"/>
        <end position="1375"/>
    </location>
</feature>
<dbReference type="InterPro" id="IPR036890">
    <property type="entry name" value="HATPase_C_sf"/>
</dbReference>
<dbReference type="PANTHER" id="PTHR43719:SF75">
    <property type="entry name" value="HISTIDINE KINASE CKI1"/>
    <property type="match status" value="1"/>
</dbReference>
<evidence type="ECO:0000259" key="7">
    <source>
        <dbReference type="PROSITE" id="PS50109"/>
    </source>
</evidence>
<proteinExistence type="predicted"/>
<dbReference type="Pfam" id="PF00072">
    <property type="entry name" value="Response_reg"/>
    <property type="match status" value="1"/>
</dbReference>
<evidence type="ECO:0000256" key="2">
    <source>
        <dbReference type="ARBA" id="ARBA00012438"/>
    </source>
</evidence>
<keyword evidence="11" id="KW-1185">Reference proteome</keyword>
<dbReference type="PROSITE" id="PS50110">
    <property type="entry name" value="RESPONSE_REGULATORY"/>
    <property type="match status" value="1"/>
</dbReference>
<evidence type="ECO:0000313" key="10">
    <source>
        <dbReference type="EMBL" id="KAI5083689.1"/>
    </source>
</evidence>
<evidence type="ECO:0000256" key="4">
    <source>
        <dbReference type="PROSITE-ProRule" id="PRU00169"/>
    </source>
</evidence>
<feature type="domain" description="Histidine kinase" evidence="7">
    <location>
        <begin position="550"/>
        <end position="824"/>
    </location>
</feature>
<dbReference type="Pfam" id="PF00512">
    <property type="entry name" value="HisKA"/>
    <property type="match status" value="1"/>
</dbReference>
<dbReference type="InterPro" id="IPR005467">
    <property type="entry name" value="His_kinase_dom"/>
</dbReference>
<dbReference type="PRINTS" id="PR00344">
    <property type="entry name" value="BCTRLSENSOR"/>
</dbReference>
<evidence type="ECO:0000259" key="8">
    <source>
        <dbReference type="PROSITE" id="PS50110"/>
    </source>
</evidence>
<evidence type="ECO:0000256" key="6">
    <source>
        <dbReference type="SAM" id="Phobius"/>
    </source>
</evidence>
<dbReference type="InterPro" id="IPR050956">
    <property type="entry name" value="2C_system_His_kinase"/>
</dbReference>
<dbReference type="PANTHER" id="PTHR43719">
    <property type="entry name" value="TWO-COMPONENT HISTIDINE KINASE"/>
    <property type="match status" value="1"/>
</dbReference>
<accession>A0A9D4ZPJ1</accession>
<dbReference type="OrthoDB" id="60033at2759"/>
<keyword evidence="6" id="KW-1133">Transmembrane helix</keyword>
<dbReference type="SMART" id="SM00448">
    <property type="entry name" value="REC"/>
    <property type="match status" value="1"/>
</dbReference>
<keyword evidence="6" id="KW-0472">Membrane</keyword>
<dbReference type="CDD" id="cd17546">
    <property type="entry name" value="REC_hyHK_CKI1_RcsC-like"/>
    <property type="match status" value="1"/>
</dbReference>
<evidence type="ECO:0000313" key="11">
    <source>
        <dbReference type="Proteomes" id="UP000886520"/>
    </source>
</evidence>
<evidence type="ECO:0000313" key="9">
    <source>
        <dbReference type="EMBL" id="KAI5083094.1"/>
    </source>
</evidence>
<name>A0A9D4ZPJ1_ADICA</name>
<evidence type="ECO:0000256" key="5">
    <source>
        <dbReference type="SAM" id="MobiDB-lite"/>
    </source>
</evidence>
<protein>
    <recommendedName>
        <fullName evidence="2">histidine kinase</fullName>
        <ecNumber evidence="2">2.7.13.3</ecNumber>
    </recommendedName>
</protein>
<dbReference type="InterPro" id="IPR001789">
    <property type="entry name" value="Sig_transdc_resp-reg_receiver"/>
</dbReference>
<dbReference type="InterPro" id="IPR011006">
    <property type="entry name" value="CheY-like_superfamily"/>
</dbReference>
<dbReference type="Gene3D" id="3.30.565.10">
    <property type="entry name" value="Histidine kinase-like ATPase, C-terminal domain"/>
    <property type="match status" value="1"/>
</dbReference>
<dbReference type="CDD" id="cd00082">
    <property type="entry name" value="HisKA"/>
    <property type="match status" value="1"/>
</dbReference>